<evidence type="ECO:0008006" key="9">
    <source>
        <dbReference type="Google" id="ProtNLM"/>
    </source>
</evidence>
<evidence type="ECO:0000256" key="3">
    <source>
        <dbReference type="ARBA" id="ARBA00022824"/>
    </source>
</evidence>
<dbReference type="PANTHER" id="PTHR31394:SF1">
    <property type="entry name" value="TRANSMEMBRANE PROTEIN 199"/>
    <property type="match status" value="1"/>
</dbReference>
<dbReference type="InterPro" id="IPR021013">
    <property type="entry name" value="ATPase_Vma12"/>
</dbReference>
<dbReference type="PANTHER" id="PTHR31394">
    <property type="entry name" value="TRANSMEMBRANE PROTEIN 199"/>
    <property type="match status" value="1"/>
</dbReference>
<keyword evidence="2 6" id="KW-0812">Transmembrane</keyword>
<evidence type="ECO:0000256" key="5">
    <source>
        <dbReference type="ARBA" id="ARBA00023136"/>
    </source>
</evidence>
<feature type="transmembrane region" description="Helical" evidence="6">
    <location>
        <begin position="142"/>
        <end position="161"/>
    </location>
</feature>
<protein>
    <recommendedName>
        <fullName evidence="9">ATPase, vacuolar ER assembly factor, Vma12</fullName>
    </recommendedName>
</protein>
<accession>A0A8J8W8C7</accession>
<dbReference type="EMBL" id="WIWV01000013">
    <property type="protein sequence ID" value="KAF7718637.1"/>
    <property type="molecule type" value="Genomic_DNA"/>
</dbReference>
<organism evidence="7 8">
    <name type="scientific">Penicillium ucsense</name>
    <dbReference type="NCBI Taxonomy" id="2839758"/>
    <lineage>
        <taxon>Eukaryota</taxon>
        <taxon>Fungi</taxon>
        <taxon>Dikarya</taxon>
        <taxon>Ascomycota</taxon>
        <taxon>Pezizomycotina</taxon>
        <taxon>Eurotiomycetes</taxon>
        <taxon>Eurotiomycetidae</taxon>
        <taxon>Eurotiales</taxon>
        <taxon>Aspergillaceae</taxon>
        <taxon>Penicillium</taxon>
    </lineage>
</organism>
<keyword evidence="3" id="KW-0256">Endoplasmic reticulum</keyword>
<keyword evidence="8" id="KW-1185">Reference proteome</keyword>
<keyword evidence="4 6" id="KW-1133">Transmembrane helix</keyword>
<comment type="caution">
    <text evidence="7">The sequence shown here is derived from an EMBL/GenBank/DDBJ whole genome shotgun (WGS) entry which is preliminary data.</text>
</comment>
<dbReference type="Proteomes" id="UP000631181">
    <property type="component" value="Unassembled WGS sequence"/>
</dbReference>
<evidence type="ECO:0000256" key="6">
    <source>
        <dbReference type="SAM" id="Phobius"/>
    </source>
</evidence>
<feature type="transmembrane region" description="Helical" evidence="6">
    <location>
        <begin position="201"/>
        <end position="222"/>
    </location>
</feature>
<sequence>MVLLTTTPRIIAALETIPAVQCSEIDLPTAAQAGDSITHDQLLRLAKYLQNDTPYQETHLSAQPHTTVLNDLLRGTRVYVPPPPKKPEPTPEYLASKARLLAEAERLAYTRLLNPSHTLDPSSTDPHTSSTDASEDPLTLSLIFNIFLSVIITGFSVYWALTKFHMPVILATLFTQWTSPNLDLGGGQGSASAGASDAVRILISFFAAIAVAVAEAFLYGAYLEKVSRARAKEKRIKERKVVIGPVEGDGDVAEMEETETETGMETLTQAQVDRKEEIWGKGVNGGVRRRVREKWEKERNQESVTD</sequence>
<evidence type="ECO:0000256" key="1">
    <source>
        <dbReference type="ARBA" id="ARBA00004477"/>
    </source>
</evidence>
<proteinExistence type="predicted"/>
<dbReference type="OrthoDB" id="19981at2759"/>
<name>A0A8J8W8C7_9EURO</name>
<evidence type="ECO:0000313" key="7">
    <source>
        <dbReference type="EMBL" id="KAF7718637.1"/>
    </source>
</evidence>
<evidence type="ECO:0000313" key="8">
    <source>
        <dbReference type="Proteomes" id="UP000631181"/>
    </source>
</evidence>
<reference evidence="7" key="1">
    <citation type="journal article" date="2020" name="Front. Microbiol.">
        <title>Gene regulatory networks of Penicillium echinulatum 2HH and Penicillium oxalicum 114-2 inferred by a computational biology approach.</title>
        <authorList>
            <person name="Lenz A.R."/>
            <person name="Galan-Vasquez E."/>
            <person name="Balbinot E."/>
            <person name="De Abreu F.P."/>
            <person name="De Oliveira N.S."/>
            <person name="Da Rosa L.O."/>
            <person name="De Avila E Silva S."/>
            <person name="Camassola M."/>
            <person name="Dillon A.J.P."/>
            <person name="Perez-Rueda E."/>
        </authorList>
    </citation>
    <scope>NUCLEOTIDE SEQUENCE</scope>
    <source>
        <strain evidence="7">S1M29</strain>
    </source>
</reference>
<dbReference type="GO" id="GO:0005789">
    <property type="term" value="C:endoplasmic reticulum membrane"/>
    <property type="evidence" value="ECO:0007669"/>
    <property type="project" value="UniProtKB-SubCell"/>
</dbReference>
<dbReference type="GO" id="GO:0070072">
    <property type="term" value="P:vacuolar proton-transporting V-type ATPase complex assembly"/>
    <property type="evidence" value="ECO:0007669"/>
    <property type="project" value="InterPro"/>
</dbReference>
<evidence type="ECO:0000256" key="2">
    <source>
        <dbReference type="ARBA" id="ARBA00022692"/>
    </source>
</evidence>
<dbReference type="Pfam" id="PF11712">
    <property type="entry name" value="Vma12"/>
    <property type="match status" value="1"/>
</dbReference>
<dbReference type="AlphaFoldDB" id="A0A8J8W8C7"/>
<evidence type="ECO:0000256" key="4">
    <source>
        <dbReference type="ARBA" id="ARBA00022989"/>
    </source>
</evidence>
<gene>
    <name evidence="7" type="ORF">PECM_001502</name>
</gene>
<keyword evidence="5 6" id="KW-0472">Membrane</keyword>
<comment type="subcellular location">
    <subcellularLocation>
        <location evidence="1">Endoplasmic reticulum membrane</location>
        <topology evidence="1">Multi-pass membrane protein</topology>
    </subcellularLocation>
</comment>